<dbReference type="PANTHER" id="PTHR42794">
    <property type="entry name" value="HEMIN IMPORT ATP-BINDING PROTEIN HMUV"/>
    <property type="match status" value="1"/>
</dbReference>
<dbReference type="Pfam" id="PF00005">
    <property type="entry name" value="ABC_tran"/>
    <property type="match status" value="1"/>
</dbReference>
<dbReference type="PANTHER" id="PTHR42794:SF1">
    <property type="entry name" value="HEMIN IMPORT ATP-BINDING PROTEIN HMUV"/>
    <property type="match status" value="1"/>
</dbReference>
<dbReference type="SMART" id="SM00382">
    <property type="entry name" value="AAA"/>
    <property type="match status" value="1"/>
</dbReference>
<keyword evidence="2" id="KW-0472">Membrane</keyword>
<dbReference type="PROSITE" id="PS50893">
    <property type="entry name" value="ABC_TRANSPORTER_2"/>
    <property type="match status" value="1"/>
</dbReference>
<dbReference type="Proteomes" id="UP000186609">
    <property type="component" value="Chromosome"/>
</dbReference>
<keyword evidence="4 8" id="KW-0067">ATP-binding</keyword>
<comment type="function">
    <text evidence="6">Part of the ABC transporter complex HmuTUV involved in hemin import. Responsible for energy coupling to the transport system.</text>
</comment>
<evidence type="ECO:0000256" key="2">
    <source>
        <dbReference type="ARBA" id="ARBA00022475"/>
    </source>
</evidence>
<accession>A0A1P8K4B8</accession>
<dbReference type="InterPro" id="IPR027417">
    <property type="entry name" value="P-loop_NTPase"/>
</dbReference>
<evidence type="ECO:0000256" key="4">
    <source>
        <dbReference type="ARBA" id="ARBA00022840"/>
    </source>
</evidence>
<evidence type="ECO:0000256" key="6">
    <source>
        <dbReference type="ARBA" id="ARBA00037066"/>
    </source>
</evidence>
<dbReference type="AlphaFoldDB" id="A0A1P8K4B8"/>
<dbReference type="STRING" id="1842727.RD110_21225"/>
<sequence>MSLNHASCQAGGATLLRDVSVAFEAGRFAAVLGPNGAGKSSLLSLLSGQRAPSAGQVLLQGQPLARHAAADLATRRALLPQDLSIAFDYTVQEVVELGRYPHRRRPSPHERDIVPRAMQATGVGTLAHRVLNTLSGGERARAQLARVLAQIWEPPPSGESRWLLLDEPTAALDVHHQHAVLRQARIWAHRHGIGVVAVLHDLNLALRYADQAVVVQAGQVLAEGPPATVLDVATVRRVWQVDVHPVRDGEGCLQLLMA</sequence>
<reference evidence="8 9" key="1">
    <citation type="submission" date="2017-01" db="EMBL/GenBank/DDBJ databases">
        <authorList>
            <person name="Mah S.A."/>
            <person name="Swanson W.J."/>
            <person name="Moy G.W."/>
            <person name="Vacquier V.D."/>
        </authorList>
    </citation>
    <scope>NUCLEOTIDE SEQUENCE [LARGE SCALE GENOMIC DNA]</scope>
    <source>
        <strain evidence="8 9">DCY110</strain>
    </source>
</reference>
<dbReference type="NCBIfam" id="NF010068">
    <property type="entry name" value="PRK13548.1"/>
    <property type="match status" value="1"/>
</dbReference>
<gene>
    <name evidence="8" type="ORF">RD110_21225</name>
</gene>
<keyword evidence="2" id="KW-1003">Cell membrane</keyword>
<keyword evidence="9" id="KW-1185">Reference proteome</keyword>
<dbReference type="PROSITE" id="PS00211">
    <property type="entry name" value="ABC_TRANSPORTER_1"/>
    <property type="match status" value="1"/>
</dbReference>
<proteinExistence type="predicted"/>
<dbReference type="CDD" id="cd03214">
    <property type="entry name" value="ABC_Iron-Siderophores_B12_Hemin"/>
    <property type="match status" value="1"/>
</dbReference>
<dbReference type="Gene3D" id="3.40.50.300">
    <property type="entry name" value="P-loop containing nucleotide triphosphate hydrolases"/>
    <property type="match status" value="1"/>
</dbReference>
<evidence type="ECO:0000256" key="3">
    <source>
        <dbReference type="ARBA" id="ARBA00022741"/>
    </source>
</evidence>
<keyword evidence="5" id="KW-1278">Translocase</keyword>
<dbReference type="SUPFAM" id="SSF52540">
    <property type="entry name" value="P-loop containing nucleoside triphosphate hydrolases"/>
    <property type="match status" value="1"/>
</dbReference>
<dbReference type="GO" id="GO:0005524">
    <property type="term" value="F:ATP binding"/>
    <property type="evidence" value="ECO:0007669"/>
    <property type="project" value="UniProtKB-KW"/>
</dbReference>
<dbReference type="InterPro" id="IPR003593">
    <property type="entry name" value="AAA+_ATPase"/>
</dbReference>
<dbReference type="InterPro" id="IPR003439">
    <property type="entry name" value="ABC_transporter-like_ATP-bd"/>
</dbReference>
<evidence type="ECO:0000256" key="5">
    <source>
        <dbReference type="ARBA" id="ARBA00022967"/>
    </source>
</evidence>
<organism evidence="8 9">
    <name type="scientific">Rhodoferax koreensis</name>
    <dbReference type="NCBI Taxonomy" id="1842727"/>
    <lineage>
        <taxon>Bacteria</taxon>
        <taxon>Pseudomonadati</taxon>
        <taxon>Pseudomonadota</taxon>
        <taxon>Betaproteobacteria</taxon>
        <taxon>Burkholderiales</taxon>
        <taxon>Comamonadaceae</taxon>
        <taxon>Rhodoferax</taxon>
    </lineage>
</organism>
<evidence type="ECO:0000256" key="1">
    <source>
        <dbReference type="ARBA" id="ARBA00022448"/>
    </source>
</evidence>
<dbReference type="GO" id="GO:0016887">
    <property type="term" value="F:ATP hydrolysis activity"/>
    <property type="evidence" value="ECO:0007669"/>
    <property type="project" value="InterPro"/>
</dbReference>
<evidence type="ECO:0000313" key="9">
    <source>
        <dbReference type="Proteomes" id="UP000186609"/>
    </source>
</evidence>
<keyword evidence="1" id="KW-0813">Transport</keyword>
<dbReference type="KEGG" id="rhy:RD110_21225"/>
<protein>
    <submittedName>
        <fullName evidence="8">Heme ABC transporter ATP-binding protein</fullName>
    </submittedName>
</protein>
<feature type="domain" description="ABC transporter" evidence="7">
    <location>
        <begin position="1"/>
        <end position="242"/>
    </location>
</feature>
<keyword evidence="3" id="KW-0547">Nucleotide-binding</keyword>
<dbReference type="InterPro" id="IPR017871">
    <property type="entry name" value="ABC_transporter-like_CS"/>
</dbReference>
<evidence type="ECO:0000313" key="8">
    <source>
        <dbReference type="EMBL" id="APW40849.1"/>
    </source>
</evidence>
<evidence type="ECO:0000259" key="7">
    <source>
        <dbReference type="PROSITE" id="PS50893"/>
    </source>
</evidence>
<dbReference type="EMBL" id="CP019236">
    <property type="protein sequence ID" value="APW40849.1"/>
    <property type="molecule type" value="Genomic_DNA"/>
</dbReference>
<name>A0A1P8K4B8_9BURK</name>